<evidence type="ECO:0000256" key="6">
    <source>
        <dbReference type="RuleBase" id="RU365089"/>
    </source>
</evidence>
<dbReference type="InterPro" id="IPR001207">
    <property type="entry name" value="Transposase_mutator"/>
</dbReference>
<keyword evidence="8" id="KW-1185">Reference proteome</keyword>
<evidence type="ECO:0000256" key="4">
    <source>
        <dbReference type="ARBA" id="ARBA00023125"/>
    </source>
</evidence>
<protein>
    <recommendedName>
        <fullName evidence="6">Mutator family transposase</fullName>
    </recommendedName>
</protein>
<accession>M1ZEU0</accession>
<dbReference type="GO" id="GO:0004803">
    <property type="term" value="F:transposase activity"/>
    <property type="evidence" value="ECO:0007669"/>
    <property type="project" value="UniProtKB-UniRule"/>
</dbReference>
<dbReference type="GO" id="GO:0006313">
    <property type="term" value="P:DNA transposition"/>
    <property type="evidence" value="ECO:0007669"/>
    <property type="project" value="UniProtKB-UniRule"/>
</dbReference>
<evidence type="ECO:0000256" key="1">
    <source>
        <dbReference type="ARBA" id="ARBA00002190"/>
    </source>
</evidence>
<organism evidence="7 8">
    <name type="scientific">[Clostridium] ultunense Esp</name>
    <dbReference type="NCBI Taxonomy" id="1288971"/>
    <lineage>
        <taxon>Bacteria</taxon>
        <taxon>Bacillati</taxon>
        <taxon>Bacillota</taxon>
        <taxon>Tissierellia</taxon>
        <taxon>Tissierellales</taxon>
        <taxon>Tepidimicrobiaceae</taxon>
        <taxon>Schnuerera</taxon>
    </lineage>
</organism>
<dbReference type="PANTHER" id="PTHR33217">
    <property type="entry name" value="TRANSPOSASE FOR INSERTION SEQUENCE ELEMENT IS1081"/>
    <property type="match status" value="1"/>
</dbReference>
<sequence length="79" mass="8918">MVSNITNRIIPIVTEWQNRPLENTYSIVFMDAIHYKVREDKQVVVKGAYVVLGVNMGGKKEVLGSKLKILFAEILNQGV</sequence>
<comment type="function">
    <text evidence="1 6">Required for the transposition of the insertion element.</text>
</comment>
<keyword evidence="4 6" id="KW-0238">DNA-binding</keyword>
<dbReference type="AlphaFoldDB" id="M1ZEU0"/>
<keyword evidence="5 6" id="KW-0233">DNA recombination</keyword>
<reference evidence="7 8" key="1">
    <citation type="submission" date="2016-11" db="EMBL/GenBank/DDBJ databases">
        <authorList>
            <person name="Manzoor S."/>
        </authorList>
    </citation>
    <scope>NUCLEOTIDE SEQUENCE [LARGE SCALE GENOMIC DNA]</scope>
    <source>
        <strain evidence="7">Clostridium ultunense strain Esp</strain>
    </source>
</reference>
<dbReference type="PANTHER" id="PTHR33217:SF8">
    <property type="entry name" value="MUTATOR FAMILY TRANSPOSASE"/>
    <property type="match status" value="1"/>
</dbReference>
<dbReference type="HOGENOM" id="CLU_036805_10_8_9"/>
<evidence type="ECO:0000256" key="3">
    <source>
        <dbReference type="ARBA" id="ARBA00022578"/>
    </source>
</evidence>
<name>M1ZEU0_9FIRM</name>
<dbReference type="Proteomes" id="UP000245423">
    <property type="component" value="Chromosome 1"/>
</dbReference>
<evidence type="ECO:0000313" key="7">
    <source>
        <dbReference type="EMBL" id="SHD75588.1"/>
    </source>
</evidence>
<dbReference type="GO" id="GO:0003677">
    <property type="term" value="F:DNA binding"/>
    <property type="evidence" value="ECO:0007669"/>
    <property type="project" value="UniProtKB-UniRule"/>
</dbReference>
<keyword evidence="3 6" id="KW-0815">Transposition</keyword>
<keyword evidence="6" id="KW-0814">Transposable element</keyword>
<evidence type="ECO:0000313" key="8">
    <source>
        <dbReference type="Proteomes" id="UP000245423"/>
    </source>
</evidence>
<dbReference type="EMBL" id="LT669839">
    <property type="protein sequence ID" value="SHD75588.1"/>
    <property type="molecule type" value="Genomic_DNA"/>
</dbReference>
<gene>
    <name evidence="7" type="ORF">CUESP1_0189</name>
</gene>
<comment type="similarity">
    <text evidence="2 6">Belongs to the transposase mutator family.</text>
</comment>
<evidence type="ECO:0000256" key="2">
    <source>
        <dbReference type="ARBA" id="ARBA00010961"/>
    </source>
</evidence>
<evidence type="ECO:0000256" key="5">
    <source>
        <dbReference type="ARBA" id="ARBA00023172"/>
    </source>
</evidence>
<proteinExistence type="inferred from homology"/>
<dbReference type="Pfam" id="PF00872">
    <property type="entry name" value="Transposase_mut"/>
    <property type="match status" value="1"/>
</dbReference>